<protein>
    <submittedName>
        <fullName evidence="6">Uncharacterized protein</fullName>
    </submittedName>
</protein>
<dbReference type="Gene3D" id="1.20.120.550">
    <property type="entry name" value="Membrane associated eicosanoid/glutathione metabolism-like domain"/>
    <property type="match status" value="1"/>
</dbReference>
<sequence length="183" mass="20339">MGVVETIKGTWTYIAAIVFIAISGGLCLGDVIDLSGRSVKLPLATFSARAEFTFRYLTLGVLSVLCTIFLVIFQRVTTGTVNPLAGQEDKVQKQANILQNSFEQFIISAFAQLCMVSFIGEKYTLRVIPWVNFCFIIGRFFFVIGYPSKRAFGVFLSLIPNVGMVGVCVYKFVEHLFFDSIDV</sequence>
<gene>
    <name evidence="6" type="ORF">Fcan01_27621</name>
</gene>
<dbReference type="GO" id="GO:0032588">
    <property type="term" value="C:trans-Golgi network membrane"/>
    <property type="evidence" value="ECO:0007669"/>
    <property type="project" value="TreeGrafter"/>
</dbReference>
<keyword evidence="4 5" id="KW-0472">Membrane</keyword>
<dbReference type="InterPro" id="IPR001129">
    <property type="entry name" value="Membr-assoc_MAPEG"/>
</dbReference>
<dbReference type="PANTHER" id="PTHR31004:SF1">
    <property type="entry name" value="TRANSMEMBRANE PROTEIN 79"/>
    <property type="match status" value="1"/>
</dbReference>
<evidence type="ECO:0000313" key="6">
    <source>
        <dbReference type="EMBL" id="OXA37622.1"/>
    </source>
</evidence>
<feature type="transmembrane region" description="Helical" evidence="5">
    <location>
        <begin position="12"/>
        <end position="32"/>
    </location>
</feature>
<feature type="transmembrane region" description="Helical" evidence="5">
    <location>
        <begin position="152"/>
        <end position="173"/>
    </location>
</feature>
<evidence type="ECO:0000313" key="7">
    <source>
        <dbReference type="Proteomes" id="UP000198287"/>
    </source>
</evidence>
<accession>A0A226CW93</accession>
<dbReference type="OrthoDB" id="8887147at2759"/>
<dbReference type="EMBL" id="LNIX01000055">
    <property type="protein sequence ID" value="OXA37622.1"/>
    <property type="molecule type" value="Genomic_DNA"/>
</dbReference>
<dbReference type="AlphaFoldDB" id="A0A226CW93"/>
<evidence type="ECO:0000256" key="2">
    <source>
        <dbReference type="ARBA" id="ARBA00022692"/>
    </source>
</evidence>
<proteinExistence type="predicted"/>
<dbReference type="PANTHER" id="PTHR31004">
    <property type="entry name" value="TRANSMEMBRANE PROTEIN 79"/>
    <property type="match status" value="1"/>
</dbReference>
<feature type="transmembrane region" description="Helical" evidence="5">
    <location>
        <begin position="127"/>
        <end position="146"/>
    </location>
</feature>
<keyword evidence="2 5" id="KW-0812">Transmembrane</keyword>
<dbReference type="Proteomes" id="UP000198287">
    <property type="component" value="Unassembled WGS sequence"/>
</dbReference>
<dbReference type="Pfam" id="PF01124">
    <property type="entry name" value="MAPEG"/>
    <property type="match status" value="1"/>
</dbReference>
<evidence type="ECO:0000256" key="5">
    <source>
        <dbReference type="SAM" id="Phobius"/>
    </source>
</evidence>
<organism evidence="6 7">
    <name type="scientific">Folsomia candida</name>
    <name type="common">Springtail</name>
    <dbReference type="NCBI Taxonomy" id="158441"/>
    <lineage>
        <taxon>Eukaryota</taxon>
        <taxon>Metazoa</taxon>
        <taxon>Ecdysozoa</taxon>
        <taxon>Arthropoda</taxon>
        <taxon>Hexapoda</taxon>
        <taxon>Collembola</taxon>
        <taxon>Entomobryomorpha</taxon>
        <taxon>Isotomoidea</taxon>
        <taxon>Isotomidae</taxon>
        <taxon>Proisotominae</taxon>
        <taxon>Folsomia</taxon>
    </lineage>
</organism>
<feature type="transmembrane region" description="Helical" evidence="5">
    <location>
        <begin position="53"/>
        <end position="73"/>
    </location>
</feature>
<evidence type="ECO:0000256" key="1">
    <source>
        <dbReference type="ARBA" id="ARBA00004370"/>
    </source>
</evidence>
<dbReference type="GO" id="GO:0005765">
    <property type="term" value="C:lysosomal membrane"/>
    <property type="evidence" value="ECO:0007669"/>
    <property type="project" value="TreeGrafter"/>
</dbReference>
<name>A0A226CW93_FOLCA</name>
<comment type="subcellular location">
    <subcellularLocation>
        <location evidence="1">Membrane</location>
    </subcellularLocation>
</comment>
<keyword evidence="7" id="KW-1185">Reference proteome</keyword>
<comment type="caution">
    <text evidence="6">The sequence shown here is derived from an EMBL/GenBank/DDBJ whole genome shotgun (WGS) entry which is preliminary data.</text>
</comment>
<dbReference type="InterPro" id="IPR023352">
    <property type="entry name" value="MAPEG-like_dom_sf"/>
</dbReference>
<reference evidence="6 7" key="1">
    <citation type="submission" date="2015-12" db="EMBL/GenBank/DDBJ databases">
        <title>The genome of Folsomia candida.</title>
        <authorList>
            <person name="Faddeeva A."/>
            <person name="Derks M.F."/>
            <person name="Anvar Y."/>
            <person name="Smit S."/>
            <person name="Van Straalen N."/>
            <person name="Roelofs D."/>
        </authorList>
    </citation>
    <scope>NUCLEOTIDE SEQUENCE [LARGE SCALE GENOMIC DNA]</scope>
    <source>
        <strain evidence="6 7">VU population</strain>
        <tissue evidence="6">Whole body</tissue>
    </source>
</reference>
<keyword evidence="3 5" id="KW-1133">Transmembrane helix</keyword>
<evidence type="ECO:0000256" key="4">
    <source>
        <dbReference type="ARBA" id="ARBA00023136"/>
    </source>
</evidence>
<dbReference type="SUPFAM" id="SSF161084">
    <property type="entry name" value="MAPEG domain-like"/>
    <property type="match status" value="1"/>
</dbReference>
<evidence type="ECO:0000256" key="3">
    <source>
        <dbReference type="ARBA" id="ARBA00022989"/>
    </source>
</evidence>
<dbReference type="GO" id="GO:0045055">
    <property type="term" value="P:regulated exocytosis"/>
    <property type="evidence" value="ECO:0007669"/>
    <property type="project" value="TreeGrafter"/>
</dbReference>